<organism evidence="1 2">
    <name type="scientific">Brevibacillus choshinensis</name>
    <dbReference type="NCBI Taxonomy" id="54911"/>
    <lineage>
        <taxon>Bacteria</taxon>
        <taxon>Bacillati</taxon>
        <taxon>Bacillota</taxon>
        <taxon>Bacilli</taxon>
        <taxon>Bacillales</taxon>
        <taxon>Paenibacillaceae</taxon>
        <taxon>Brevibacillus</taxon>
    </lineage>
</organism>
<dbReference type="RefSeq" id="WP_203255149.1">
    <property type="nucleotide sequence ID" value="NZ_CP069127.1"/>
</dbReference>
<dbReference type="Proteomes" id="UP000596248">
    <property type="component" value="Chromosome"/>
</dbReference>
<name>A0ABX7FIE9_BRECH</name>
<dbReference type="Gene3D" id="3.40.630.30">
    <property type="match status" value="1"/>
</dbReference>
<evidence type="ECO:0000313" key="2">
    <source>
        <dbReference type="Proteomes" id="UP000596248"/>
    </source>
</evidence>
<protein>
    <submittedName>
        <fullName evidence="1">Uncharacterized protein</fullName>
    </submittedName>
</protein>
<dbReference type="SUPFAM" id="SSF55729">
    <property type="entry name" value="Acyl-CoA N-acyltransferases (Nat)"/>
    <property type="match status" value="1"/>
</dbReference>
<sequence>MLDGLTILRQVKKWAFADRNAHRLWLDVKETKKCALQLYLSEGFCMEGTLREGLRTGDEYESLIVLSMLRREYTGS</sequence>
<keyword evidence="2" id="KW-1185">Reference proteome</keyword>
<gene>
    <name evidence="1" type="ORF">JNE38_18765</name>
</gene>
<dbReference type="InterPro" id="IPR016181">
    <property type="entry name" value="Acyl_CoA_acyltransferase"/>
</dbReference>
<dbReference type="EMBL" id="CP069127">
    <property type="protein sequence ID" value="QRG65640.1"/>
    <property type="molecule type" value="Genomic_DNA"/>
</dbReference>
<proteinExistence type="predicted"/>
<evidence type="ECO:0000313" key="1">
    <source>
        <dbReference type="EMBL" id="QRG65640.1"/>
    </source>
</evidence>
<accession>A0ABX7FIE9</accession>
<reference evidence="1 2" key="1">
    <citation type="submission" date="2021-01" db="EMBL/GenBank/DDBJ databases">
        <title>Identification of strong promoters based on the transcriptome of Brevibacillus choshinensis.</title>
        <authorList>
            <person name="Yao D."/>
            <person name="Zhang K."/>
            <person name="Wu J."/>
        </authorList>
    </citation>
    <scope>NUCLEOTIDE SEQUENCE [LARGE SCALE GENOMIC DNA]</scope>
    <source>
        <strain evidence="1 2">HPD31-SP3</strain>
    </source>
</reference>